<protein>
    <recommendedName>
        <fullName evidence="2">Zinc knuckle CX2CX4HX4C domain-containing protein</fullName>
    </recommendedName>
</protein>
<dbReference type="Proteomes" id="UP000596660">
    <property type="component" value="Unplaced"/>
</dbReference>
<feature type="compositionally biased region" description="Low complexity" evidence="1">
    <location>
        <begin position="124"/>
        <end position="137"/>
    </location>
</feature>
<reference evidence="3" key="1">
    <citation type="journal article" date="2017" name="Nature">
        <title>The genome of Chenopodium quinoa.</title>
        <authorList>
            <person name="Jarvis D.E."/>
            <person name="Ho Y.S."/>
            <person name="Lightfoot D.J."/>
            <person name="Schmoeckel S.M."/>
            <person name="Li B."/>
            <person name="Borm T.J.A."/>
            <person name="Ohyanagi H."/>
            <person name="Mineta K."/>
            <person name="Michell C.T."/>
            <person name="Saber N."/>
            <person name="Kharbatia N.M."/>
            <person name="Rupper R.R."/>
            <person name="Sharp A.R."/>
            <person name="Dally N."/>
            <person name="Boughton B.A."/>
            <person name="Woo Y.H."/>
            <person name="Gao G."/>
            <person name="Schijlen E.G.W.M."/>
            <person name="Guo X."/>
            <person name="Momin A.A."/>
            <person name="Negrao S."/>
            <person name="Al-Babili S."/>
            <person name="Gehring C."/>
            <person name="Roessner U."/>
            <person name="Jung C."/>
            <person name="Murphy K."/>
            <person name="Arold S.T."/>
            <person name="Gojobori T."/>
            <person name="van der Linden C.G."/>
            <person name="van Loo E.N."/>
            <person name="Jellen E.N."/>
            <person name="Maughan P.J."/>
            <person name="Tester M."/>
        </authorList>
    </citation>
    <scope>NUCLEOTIDE SEQUENCE [LARGE SCALE GENOMIC DNA]</scope>
    <source>
        <strain evidence="3">cv. PI 614886</strain>
    </source>
</reference>
<feature type="compositionally biased region" description="Low complexity" evidence="1">
    <location>
        <begin position="234"/>
        <end position="262"/>
    </location>
</feature>
<sequence length="403" mass="44877">MRAKVVVPVDKPLVPGFFYEVSPSKAIWITLRYEGLFIFCHACGRIGHRQPHCKSPQSLAHKEVSYRIRGLCGLHYDLLLARPPVPLYSKKLTSLPDIERFRTSREAIIQTRTSMRMTLALQALSNSSSSGQSGPSNRALKRLASEVPPNEQNVEQSSMKRRRSIEEEKNPVHPEGNAPNQNFPLFKSCHVDPGTPFNPSLAAVSLMSTLNPYPLVDRSLFASSGDLTRPMVASSPSSSKFSISPQSPKKSSPDSSTSIDSFNTTAPSSISSAPMEPGLKPENMDIDSGHESSDFELEYYTHEKRKMLYKRRKGRIFSEEGAGGELKSTRGSSKRCKIGLSKEDDLWEKFEQVEENNNLKVRIQVLKISAKENVMGLDDEITSKEMDVHEFEGTTCPQPSEGK</sequence>
<proteinExistence type="predicted"/>
<feature type="domain" description="Zinc knuckle CX2CX4HX4C" evidence="2">
    <location>
        <begin position="26"/>
        <end position="54"/>
    </location>
</feature>
<name>A0A803MDR3_CHEQI</name>
<dbReference type="Pfam" id="PF14392">
    <property type="entry name" value="zf-CCHC_4"/>
    <property type="match status" value="1"/>
</dbReference>
<accession>A0A803MDR3</accession>
<dbReference type="Gramene" id="AUR62027606-RA">
    <property type="protein sequence ID" value="AUR62027606-RA:cds"/>
    <property type="gene ID" value="AUR62027606"/>
</dbReference>
<feature type="compositionally biased region" description="Polar residues" evidence="1">
    <location>
        <begin position="263"/>
        <end position="272"/>
    </location>
</feature>
<organism evidence="3 4">
    <name type="scientific">Chenopodium quinoa</name>
    <name type="common">Quinoa</name>
    <dbReference type="NCBI Taxonomy" id="63459"/>
    <lineage>
        <taxon>Eukaryota</taxon>
        <taxon>Viridiplantae</taxon>
        <taxon>Streptophyta</taxon>
        <taxon>Embryophyta</taxon>
        <taxon>Tracheophyta</taxon>
        <taxon>Spermatophyta</taxon>
        <taxon>Magnoliopsida</taxon>
        <taxon>eudicotyledons</taxon>
        <taxon>Gunneridae</taxon>
        <taxon>Pentapetalae</taxon>
        <taxon>Caryophyllales</taxon>
        <taxon>Chenopodiaceae</taxon>
        <taxon>Chenopodioideae</taxon>
        <taxon>Atripliceae</taxon>
        <taxon>Chenopodium</taxon>
    </lineage>
</organism>
<feature type="region of interest" description="Disordered" evidence="1">
    <location>
        <begin position="230"/>
        <end position="290"/>
    </location>
</feature>
<dbReference type="EnsemblPlants" id="AUR62027606-RA">
    <property type="protein sequence ID" value="AUR62027606-RA:cds"/>
    <property type="gene ID" value="AUR62027606"/>
</dbReference>
<feature type="region of interest" description="Disordered" evidence="1">
    <location>
        <begin position="124"/>
        <end position="187"/>
    </location>
</feature>
<dbReference type="AlphaFoldDB" id="A0A803MDR3"/>
<evidence type="ECO:0000256" key="1">
    <source>
        <dbReference type="SAM" id="MobiDB-lite"/>
    </source>
</evidence>
<dbReference type="InterPro" id="IPR025836">
    <property type="entry name" value="Zn_knuckle_CX2CX4HX4C"/>
</dbReference>
<evidence type="ECO:0000259" key="2">
    <source>
        <dbReference type="Pfam" id="PF14392"/>
    </source>
</evidence>
<evidence type="ECO:0000313" key="4">
    <source>
        <dbReference type="Proteomes" id="UP000596660"/>
    </source>
</evidence>
<evidence type="ECO:0000313" key="3">
    <source>
        <dbReference type="EnsemblPlants" id="AUR62027606-RA:cds"/>
    </source>
</evidence>
<reference evidence="3" key="2">
    <citation type="submission" date="2021-03" db="UniProtKB">
        <authorList>
            <consortium name="EnsemblPlants"/>
        </authorList>
    </citation>
    <scope>IDENTIFICATION</scope>
</reference>
<keyword evidence="4" id="KW-1185">Reference proteome</keyword>